<sequence length="57" mass="6135">MTTTCARRTSRGAYLCIAGLQQPDIRGVPTLLARSCVAPERGRNVAGLEAAALRRHQ</sequence>
<accession>A0A7U9KPG2</accession>
<name>A0A7U9KPG2_9ACTN</name>
<dbReference type="RefSeq" id="WP_154806347.1">
    <property type="nucleotide sequence ID" value="NZ_BHZC01000001.1"/>
</dbReference>
<comment type="caution">
    <text evidence="1">The sequence shown here is derived from an EMBL/GenBank/DDBJ whole genome shotgun (WGS) entry which is preliminary data.</text>
</comment>
<reference evidence="1 2" key="1">
    <citation type="submission" date="2018-11" db="EMBL/GenBank/DDBJ databases">
        <title>Whole genome sequence of Streptomyces chrestomyceticus NBRC 13444(T).</title>
        <authorList>
            <person name="Komaki H."/>
            <person name="Tamura T."/>
        </authorList>
    </citation>
    <scope>NUCLEOTIDE SEQUENCE [LARGE SCALE GENOMIC DNA]</scope>
    <source>
        <strain evidence="1 2">NBRC 13444</strain>
    </source>
</reference>
<dbReference type="GeneID" id="95626806"/>
<protein>
    <submittedName>
        <fullName evidence="1">Uncharacterized protein</fullName>
    </submittedName>
</protein>
<proteinExistence type="predicted"/>
<dbReference type="EMBL" id="BHZC01000001">
    <property type="protein sequence ID" value="GCD32371.1"/>
    <property type="molecule type" value="Genomic_DNA"/>
</dbReference>
<evidence type="ECO:0000313" key="2">
    <source>
        <dbReference type="Proteomes" id="UP000287830"/>
    </source>
</evidence>
<dbReference type="AlphaFoldDB" id="A0A7U9KPG2"/>
<evidence type="ECO:0000313" key="1">
    <source>
        <dbReference type="EMBL" id="GCD32371.1"/>
    </source>
</evidence>
<dbReference type="Proteomes" id="UP000287830">
    <property type="component" value="Unassembled WGS sequence"/>
</dbReference>
<gene>
    <name evidence="1" type="ORF">OEIGOIKO_00083</name>
</gene>
<organism evidence="1 2">
    <name type="scientific">Streptomyces chrestomyceticus JCM 4735</name>
    <dbReference type="NCBI Taxonomy" id="1306181"/>
    <lineage>
        <taxon>Bacteria</taxon>
        <taxon>Bacillati</taxon>
        <taxon>Actinomycetota</taxon>
        <taxon>Actinomycetes</taxon>
        <taxon>Kitasatosporales</taxon>
        <taxon>Streptomycetaceae</taxon>
        <taxon>Streptomyces</taxon>
    </lineage>
</organism>